<comment type="caution">
    <text evidence="3">The sequence shown here is derived from an EMBL/GenBank/DDBJ whole genome shotgun (WGS) entry which is preliminary data.</text>
</comment>
<sequence>MSHPDNGVDAVLTNGDEIYAVQAKRTARPLETQHAETEPVHLWWAPVRRNDAPTRLKADSVTALPAPPSSIDIRATDRERLLILCAIRHPELGRIDWPLLARTAQTPQALDHWYAGEVTEQSPKADKARRILRWALNDSDAQDQAEEFLGRQLAAAADVGAHLTTVLDADYPANLRMVPDAPPFLFYRGHLDISDARSIAVVGTREATADGRARAARMARGLSDAGVVVVSGLARGIDAAAHTSTVDRGRRTVAVIGAGIATKIYPPENTPLAERIIDSGGAIVSQFWPTDPPEQWRFPARNITMSGFTQGTVVVEASSSSGAKMQAQAARRHFRTVFLLHSLTMAQHWARTMLNDARAELVQPQQLDLLEPSPPDRDLPLAVVEVGDVDDVLSRVADADAVRAAANLRHELAYAWPAA</sequence>
<protein>
    <submittedName>
        <fullName evidence="3">DNA-processing protein DprA</fullName>
    </submittedName>
</protein>
<dbReference type="InterPro" id="IPR003488">
    <property type="entry name" value="DprA"/>
</dbReference>
<dbReference type="PANTHER" id="PTHR43022">
    <property type="entry name" value="PROTEIN SMF"/>
    <property type="match status" value="1"/>
</dbReference>
<organism evidence="3 4">
    <name type="scientific">Actinoplanes subglobosus</name>
    <dbReference type="NCBI Taxonomy" id="1547892"/>
    <lineage>
        <taxon>Bacteria</taxon>
        <taxon>Bacillati</taxon>
        <taxon>Actinomycetota</taxon>
        <taxon>Actinomycetes</taxon>
        <taxon>Micromonosporales</taxon>
        <taxon>Micromonosporaceae</taxon>
        <taxon>Actinoplanes</taxon>
    </lineage>
</organism>
<dbReference type="RefSeq" id="WP_378066094.1">
    <property type="nucleotide sequence ID" value="NZ_JBHSBL010000007.1"/>
</dbReference>
<evidence type="ECO:0000256" key="1">
    <source>
        <dbReference type="ARBA" id="ARBA00006525"/>
    </source>
</evidence>
<keyword evidence="4" id="KW-1185">Reference proteome</keyword>
<name>A0ABV8ILG0_9ACTN</name>
<feature type="domain" description="Smf/DprA SLOG" evidence="2">
    <location>
        <begin position="163"/>
        <end position="363"/>
    </location>
</feature>
<comment type="similarity">
    <text evidence="1">Belongs to the DprA/Smf family.</text>
</comment>
<dbReference type="Pfam" id="PF02481">
    <property type="entry name" value="DNA_processg_A"/>
    <property type="match status" value="1"/>
</dbReference>
<dbReference type="Proteomes" id="UP001595867">
    <property type="component" value="Unassembled WGS sequence"/>
</dbReference>
<dbReference type="InterPro" id="IPR057666">
    <property type="entry name" value="DrpA_SLOG"/>
</dbReference>
<gene>
    <name evidence="3" type="ORF">ACFO0C_08975</name>
</gene>
<evidence type="ECO:0000313" key="4">
    <source>
        <dbReference type="Proteomes" id="UP001595867"/>
    </source>
</evidence>
<evidence type="ECO:0000313" key="3">
    <source>
        <dbReference type="EMBL" id="MFC4065062.1"/>
    </source>
</evidence>
<dbReference type="PANTHER" id="PTHR43022:SF1">
    <property type="entry name" value="PROTEIN SMF"/>
    <property type="match status" value="1"/>
</dbReference>
<reference evidence="4" key="1">
    <citation type="journal article" date="2019" name="Int. J. Syst. Evol. Microbiol.">
        <title>The Global Catalogue of Microorganisms (GCM) 10K type strain sequencing project: providing services to taxonomists for standard genome sequencing and annotation.</title>
        <authorList>
            <consortium name="The Broad Institute Genomics Platform"/>
            <consortium name="The Broad Institute Genome Sequencing Center for Infectious Disease"/>
            <person name="Wu L."/>
            <person name="Ma J."/>
        </authorList>
    </citation>
    <scope>NUCLEOTIDE SEQUENCE [LARGE SCALE GENOMIC DNA]</scope>
    <source>
        <strain evidence="4">TBRC 5832</strain>
    </source>
</reference>
<dbReference type="Gene3D" id="3.40.50.450">
    <property type="match status" value="1"/>
</dbReference>
<evidence type="ECO:0000259" key="2">
    <source>
        <dbReference type="Pfam" id="PF02481"/>
    </source>
</evidence>
<dbReference type="SUPFAM" id="SSF102405">
    <property type="entry name" value="MCP/YpsA-like"/>
    <property type="match status" value="1"/>
</dbReference>
<dbReference type="EMBL" id="JBHSBL010000007">
    <property type="protein sequence ID" value="MFC4065062.1"/>
    <property type="molecule type" value="Genomic_DNA"/>
</dbReference>
<accession>A0ABV8ILG0</accession>
<proteinExistence type="inferred from homology"/>